<organism evidence="2">
    <name type="scientific">Perkinsus marinus (strain ATCC 50983 / TXsc)</name>
    <dbReference type="NCBI Taxonomy" id="423536"/>
    <lineage>
        <taxon>Eukaryota</taxon>
        <taxon>Sar</taxon>
        <taxon>Alveolata</taxon>
        <taxon>Perkinsozoa</taxon>
        <taxon>Perkinsea</taxon>
        <taxon>Perkinsida</taxon>
        <taxon>Perkinsidae</taxon>
        <taxon>Perkinsus</taxon>
    </lineage>
</organism>
<proteinExistence type="predicted"/>
<sequence>MELSTLHDGLRRCTAKAILETHARRFDEETGRLGGLGVGDASTEIQRHSELGDFTCQMFTRKDVTVMLATEFDVLGTILRTARDMLMRTVVEEGGVYRGVDITHPIIKKHELTQCTMDLLYVLDHDEVHEVIMRNEGKMMKE</sequence>
<dbReference type="AlphaFoldDB" id="C5KFL0"/>
<keyword evidence="2" id="KW-1185">Reference proteome</keyword>
<dbReference type="EMBL" id="GG672752">
    <property type="protein sequence ID" value="EER16759.1"/>
    <property type="molecule type" value="Genomic_DNA"/>
</dbReference>
<protein>
    <submittedName>
        <fullName evidence="1">Uncharacterized protein</fullName>
    </submittedName>
</protein>
<evidence type="ECO:0000313" key="2">
    <source>
        <dbReference type="Proteomes" id="UP000007800"/>
    </source>
</evidence>
<dbReference type="GeneID" id="9063869"/>
<evidence type="ECO:0000313" key="1">
    <source>
        <dbReference type="EMBL" id="EER16759.1"/>
    </source>
</evidence>
<accession>C5KFL0</accession>
<name>C5KFL0_PERM5</name>
<dbReference type="OrthoDB" id="424702at2759"/>
<dbReference type="RefSeq" id="XP_002784963.1">
    <property type="nucleotide sequence ID" value="XM_002784917.1"/>
</dbReference>
<gene>
    <name evidence="1" type="ORF">Pmar_PMAR022609</name>
</gene>
<dbReference type="InParanoid" id="C5KFL0"/>
<dbReference type="Proteomes" id="UP000007800">
    <property type="component" value="Unassembled WGS sequence"/>
</dbReference>
<reference evidence="1 2" key="1">
    <citation type="submission" date="2008-07" db="EMBL/GenBank/DDBJ databases">
        <authorList>
            <person name="El-Sayed N."/>
            <person name="Caler E."/>
            <person name="Inman J."/>
            <person name="Amedeo P."/>
            <person name="Hass B."/>
            <person name="Wortman J."/>
        </authorList>
    </citation>
    <scope>NUCLEOTIDE SEQUENCE [LARGE SCALE GENOMIC DNA]</scope>
    <source>
        <strain evidence="2">ATCC 50983 / TXsc</strain>
    </source>
</reference>